<evidence type="ECO:0000313" key="3">
    <source>
        <dbReference type="Proteomes" id="UP000075321"/>
    </source>
</evidence>
<evidence type="ECO:0000313" key="2">
    <source>
        <dbReference type="EMBL" id="KYH25781.1"/>
    </source>
</evidence>
<dbReference type="RefSeq" id="WP_066382839.1">
    <property type="nucleotide sequence ID" value="NZ_LTAZ01000005.1"/>
</dbReference>
<comment type="caution">
    <text evidence="2">The sequence shown here is derived from an EMBL/GenBank/DDBJ whole genome shotgun (WGS) entry which is preliminary data.</text>
</comment>
<dbReference type="Pfam" id="PF26047">
    <property type="entry name" value="DUF8015"/>
    <property type="match status" value="1"/>
</dbReference>
<dbReference type="InterPro" id="IPR058328">
    <property type="entry name" value="DUF8015"/>
</dbReference>
<reference evidence="2 3" key="1">
    <citation type="submission" date="2016-02" db="EMBL/GenBank/DDBJ databases">
        <title>Genome sequence of Halalkalicoccus paucihalophilus DSM 24557.</title>
        <authorList>
            <person name="Poehlein A."/>
            <person name="Daniel R."/>
        </authorList>
    </citation>
    <scope>NUCLEOTIDE SEQUENCE [LARGE SCALE GENOMIC DNA]</scope>
    <source>
        <strain evidence="2 3">DSM 24557</strain>
    </source>
</reference>
<proteinExistence type="predicted"/>
<feature type="transmembrane region" description="Helical" evidence="1">
    <location>
        <begin position="18"/>
        <end position="37"/>
    </location>
</feature>
<protein>
    <submittedName>
        <fullName evidence="2">Uncharacterized protein</fullName>
    </submittedName>
</protein>
<dbReference type="EMBL" id="LTAZ01000005">
    <property type="protein sequence ID" value="KYH25781.1"/>
    <property type="molecule type" value="Genomic_DNA"/>
</dbReference>
<dbReference type="PATRIC" id="fig|1008153.3.peg.2506"/>
<keyword evidence="1" id="KW-0812">Transmembrane</keyword>
<organism evidence="2 3">
    <name type="scientific">Halalkalicoccus paucihalophilus</name>
    <dbReference type="NCBI Taxonomy" id="1008153"/>
    <lineage>
        <taxon>Archaea</taxon>
        <taxon>Methanobacteriati</taxon>
        <taxon>Methanobacteriota</taxon>
        <taxon>Stenosarchaea group</taxon>
        <taxon>Halobacteria</taxon>
        <taxon>Halobacteriales</taxon>
        <taxon>Halococcaceae</taxon>
        <taxon>Halalkalicoccus</taxon>
    </lineage>
</organism>
<gene>
    <name evidence="2" type="ORF">HAPAU_24590</name>
</gene>
<sequence>MVDEHAAETDGRVSRYDLLLGLIPGVYALGIAAQTLVSISLPVVLVLASVVAATGVFDALVVHPPA</sequence>
<dbReference type="Proteomes" id="UP000075321">
    <property type="component" value="Unassembled WGS sequence"/>
</dbReference>
<keyword evidence="1" id="KW-0472">Membrane</keyword>
<accession>A0A151ADP9</accession>
<keyword evidence="3" id="KW-1185">Reference proteome</keyword>
<feature type="transmembrane region" description="Helical" evidence="1">
    <location>
        <begin position="43"/>
        <end position="62"/>
    </location>
</feature>
<dbReference type="AlphaFoldDB" id="A0A151ADP9"/>
<name>A0A151ADP9_9EURY</name>
<evidence type="ECO:0000256" key="1">
    <source>
        <dbReference type="SAM" id="Phobius"/>
    </source>
</evidence>
<keyword evidence="1" id="KW-1133">Transmembrane helix</keyword>